<organism evidence="1 2">
    <name type="scientific">Actinoplanes couchii</name>
    <dbReference type="NCBI Taxonomy" id="403638"/>
    <lineage>
        <taxon>Bacteria</taxon>
        <taxon>Bacillati</taxon>
        <taxon>Actinomycetota</taxon>
        <taxon>Actinomycetes</taxon>
        <taxon>Micromonosporales</taxon>
        <taxon>Micromonosporaceae</taxon>
        <taxon>Actinoplanes</taxon>
    </lineage>
</organism>
<dbReference type="InterPro" id="IPR006059">
    <property type="entry name" value="SBP"/>
</dbReference>
<keyword evidence="2" id="KW-1185">Reference proteome</keyword>
<comment type="caution">
    <text evidence="1">The sequence shown here is derived from an EMBL/GenBank/DDBJ whole genome shotgun (WGS) entry which is preliminary data.</text>
</comment>
<dbReference type="RefSeq" id="WP_203794043.1">
    <property type="nucleotide sequence ID" value="NZ_BAAAQE010000076.1"/>
</dbReference>
<name>A0ABQ3X3N1_9ACTN</name>
<dbReference type="EMBL" id="BOMG01000026">
    <property type="protein sequence ID" value="GID53128.1"/>
    <property type="molecule type" value="Genomic_DNA"/>
</dbReference>
<protein>
    <submittedName>
        <fullName evidence="1">Sugar ABC transporter substrate-binding protein</fullName>
    </submittedName>
</protein>
<proteinExistence type="predicted"/>
<reference evidence="1 2" key="1">
    <citation type="submission" date="2021-01" db="EMBL/GenBank/DDBJ databases">
        <title>Whole genome shotgun sequence of Actinoplanes couchii NBRC 106145.</title>
        <authorList>
            <person name="Komaki H."/>
            <person name="Tamura T."/>
        </authorList>
    </citation>
    <scope>NUCLEOTIDE SEQUENCE [LARGE SCALE GENOMIC DNA]</scope>
    <source>
        <strain evidence="1 2">NBRC 106145</strain>
    </source>
</reference>
<dbReference type="SUPFAM" id="SSF53850">
    <property type="entry name" value="Periplasmic binding protein-like II"/>
    <property type="match status" value="1"/>
</dbReference>
<dbReference type="Pfam" id="PF13416">
    <property type="entry name" value="SBP_bac_8"/>
    <property type="match status" value="1"/>
</dbReference>
<dbReference type="Proteomes" id="UP000612282">
    <property type="component" value="Unassembled WGS sequence"/>
</dbReference>
<evidence type="ECO:0000313" key="2">
    <source>
        <dbReference type="Proteomes" id="UP000612282"/>
    </source>
</evidence>
<dbReference type="Gene3D" id="3.40.190.10">
    <property type="entry name" value="Periplasmic binding protein-like II"/>
    <property type="match status" value="2"/>
</dbReference>
<evidence type="ECO:0000313" key="1">
    <source>
        <dbReference type="EMBL" id="GID53128.1"/>
    </source>
</evidence>
<gene>
    <name evidence="1" type="ORF">Aco03nite_015320</name>
</gene>
<accession>A0ABQ3X3N1</accession>
<sequence>MAEVYSRRSFMVGTLSTGLLSSAAGYLLTRHEPVRLTLVTGGEPTGGGRNLLITLWNQLNPDIFIDAKIVPSTTYDQVEKFVATDADIYNLDLIHIPRFVVEERIEPITPRGDLSLLAPVQRVCQVDDGSGRLWAVPFNSDVGMLFRRIIDKRVADPEPELKDVLKLDGFIGQLATVGPQTDEAFVINVLEHALAQDPLILDQEGVLSTSLSQWQSALAPLADAMRSGRIKANPSEEDTIRQFRQENLRYMRNWPVWFPSVDREERARPTTAEIRLSRLPVGILGGQSLAISKDTRYREAAEKVIRFLTDTAAQKLLATYGFAPPGLDAYIDEELKVSQPHLDMVRNAINDSRPRPMHPRYPEFAQRFKEHTYAYLHRGEALTQRFAQDIQEVLKK</sequence>